<evidence type="ECO:0000256" key="1">
    <source>
        <dbReference type="ARBA" id="ARBA00022729"/>
    </source>
</evidence>
<evidence type="ECO:0000313" key="5">
    <source>
        <dbReference type="EMBL" id="MQY26400.1"/>
    </source>
</evidence>
<protein>
    <recommendedName>
        <fullName evidence="4">Low molecular weight antigen MTB12-like C-terminal domain-containing protein</fullName>
    </recommendedName>
</protein>
<dbReference type="EMBL" id="WEGI01000004">
    <property type="protein sequence ID" value="MQY26400.1"/>
    <property type="molecule type" value="Genomic_DNA"/>
</dbReference>
<comment type="caution">
    <text evidence="5">The sequence shown here is derived from an EMBL/GenBank/DDBJ whole genome shotgun (WGS) entry which is preliminary data.</text>
</comment>
<dbReference type="Pfam" id="PF26580">
    <property type="entry name" value="Mtb12_C"/>
    <property type="match status" value="1"/>
</dbReference>
<comment type="similarity">
    <text evidence="2">Belongs to the MTB12 family.</text>
</comment>
<evidence type="ECO:0000313" key="6">
    <source>
        <dbReference type="Proteomes" id="UP000431401"/>
    </source>
</evidence>
<accession>A0A7K0DKU9</accession>
<evidence type="ECO:0000259" key="4">
    <source>
        <dbReference type="Pfam" id="PF26580"/>
    </source>
</evidence>
<reference evidence="5 6" key="1">
    <citation type="submission" date="2019-10" db="EMBL/GenBank/DDBJ databases">
        <title>Nocardia macrotermitis sp. nov. and Nocardia aurantia sp. nov., isolated from the gut of fungus growing-termite Macrotermes natalensis.</title>
        <authorList>
            <person name="Benndorf R."/>
            <person name="Schwitalla J."/>
            <person name="Martin K."/>
            <person name="De Beer W."/>
            <person name="Kaster A.-K."/>
            <person name="Vollmers J."/>
            <person name="Poulsen M."/>
            <person name="Beemelmanns C."/>
        </authorList>
    </citation>
    <scope>NUCLEOTIDE SEQUENCE [LARGE SCALE GENOMIC DNA]</scope>
    <source>
        <strain evidence="5 6">RB56</strain>
    </source>
</reference>
<keyword evidence="1 3" id="KW-0732">Signal</keyword>
<sequence>MKRPHLSHSARGISIAAVALAALLAGCSDSPEQTTATASSTAAAAAAPGTCPASAKYPATPTLDQLNALLRRGLDPNVPAAQKVELVQGTEADPDIFNRMTAALKQADLSVNINNVTDHCDGTATADAVLTLNGQPNPGQVPLVADQGTWKLDKTWACGIVTTLGQSSSICS</sequence>
<proteinExistence type="inferred from homology"/>
<dbReference type="AlphaFoldDB" id="A0A7K0DKU9"/>
<feature type="signal peptide" evidence="3">
    <location>
        <begin position="1"/>
        <end position="21"/>
    </location>
</feature>
<gene>
    <name evidence="5" type="ORF">NRB56_19670</name>
</gene>
<dbReference type="InterPro" id="IPR058644">
    <property type="entry name" value="Mtb12-like_C"/>
</dbReference>
<feature type="domain" description="Low molecular weight antigen MTB12-like C-terminal" evidence="4">
    <location>
        <begin position="60"/>
        <end position="167"/>
    </location>
</feature>
<feature type="chain" id="PRO_5039146773" description="Low molecular weight antigen MTB12-like C-terminal domain-containing protein" evidence="3">
    <location>
        <begin position="22"/>
        <end position="172"/>
    </location>
</feature>
<evidence type="ECO:0000256" key="3">
    <source>
        <dbReference type="SAM" id="SignalP"/>
    </source>
</evidence>
<name>A0A7K0DKU9_9NOCA</name>
<organism evidence="5 6">
    <name type="scientific">Nocardia aurantia</name>
    <dbReference type="NCBI Taxonomy" id="2585199"/>
    <lineage>
        <taxon>Bacteria</taxon>
        <taxon>Bacillati</taxon>
        <taxon>Actinomycetota</taxon>
        <taxon>Actinomycetes</taxon>
        <taxon>Mycobacteriales</taxon>
        <taxon>Nocardiaceae</taxon>
        <taxon>Nocardia</taxon>
    </lineage>
</organism>
<evidence type="ECO:0000256" key="2">
    <source>
        <dbReference type="ARBA" id="ARBA00093774"/>
    </source>
</evidence>
<dbReference type="RefSeq" id="WP_319942782.1">
    <property type="nucleotide sequence ID" value="NZ_WEGI01000004.1"/>
</dbReference>
<keyword evidence="6" id="KW-1185">Reference proteome</keyword>
<dbReference type="Proteomes" id="UP000431401">
    <property type="component" value="Unassembled WGS sequence"/>
</dbReference>
<dbReference type="PROSITE" id="PS51257">
    <property type="entry name" value="PROKAR_LIPOPROTEIN"/>
    <property type="match status" value="1"/>
</dbReference>